<dbReference type="PANTHER" id="PTHR30576:SF0">
    <property type="entry name" value="UNDECAPRENYL-PHOSPHATE N-ACETYLGALACTOSAMINYL 1-PHOSPHATE TRANSFERASE-RELATED"/>
    <property type="match status" value="1"/>
</dbReference>
<evidence type="ECO:0000256" key="1">
    <source>
        <dbReference type="SAM" id="Phobius"/>
    </source>
</evidence>
<sequence length="434" mass="48244">MLHRLARPLLVLGSVAIALGLREYHVAQRGPVEGFWQFVAFGLLTALVAIAVGLPYAQGTWVAAAATAALTCALADGITSIWLVFFPNSLPRFVLVASVVAFIPWYVVCWWLADRGHQRSRKAMRVLAIADVDELATLRADAERGFPTDELAYSLVGVIDVNSADPAEVDRLVREHEVTLIVLGSSAQLADEVLAAVEQHHRHGVRVRTMEQFYEQWLGKLPLSNLARSALLTDVSTIHAQGFASTKRMVDVVFATLGLLPLAIATPFVFIGNLFGNRGPLLYNQPRVGLNGQVFKIHKFRTMLPAAEGEVSKWTAEDDPRITRFGAVLRRTHLDELPQMLDVLRGTLSLVGPRPEQPHYVQQLEKALPYYASRHVVKPGITGWAQVKFRYSASELDAREKLQHDLYYIRHQSLVLDLKIIKRTITQVLFAGGR</sequence>
<dbReference type="Pfam" id="PF02397">
    <property type="entry name" value="Bac_transf"/>
    <property type="match status" value="1"/>
</dbReference>
<feature type="transmembrane region" description="Helical" evidence="1">
    <location>
        <begin position="61"/>
        <end position="86"/>
    </location>
</feature>
<evidence type="ECO:0000259" key="2">
    <source>
        <dbReference type="Pfam" id="PF02397"/>
    </source>
</evidence>
<keyword evidence="1" id="KW-0472">Membrane</keyword>
<dbReference type="InterPro" id="IPR003362">
    <property type="entry name" value="Bact_transf"/>
</dbReference>
<dbReference type="EMBL" id="CAEZYF010000017">
    <property type="protein sequence ID" value="CAB4734837.1"/>
    <property type="molecule type" value="Genomic_DNA"/>
</dbReference>
<dbReference type="EMBL" id="CAFBIY010000009">
    <property type="protein sequence ID" value="CAB4846638.1"/>
    <property type="molecule type" value="Genomic_DNA"/>
</dbReference>
<keyword evidence="1" id="KW-0812">Transmembrane</keyword>
<feature type="transmembrane region" description="Helical" evidence="1">
    <location>
        <begin position="252"/>
        <end position="275"/>
    </location>
</feature>
<evidence type="ECO:0000313" key="7">
    <source>
        <dbReference type="EMBL" id="CAB4946995.1"/>
    </source>
</evidence>
<evidence type="ECO:0000313" key="3">
    <source>
        <dbReference type="EMBL" id="CAB4364824.1"/>
    </source>
</evidence>
<dbReference type="EMBL" id="CAFBOL010000002">
    <property type="protein sequence ID" value="CAB4971229.1"/>
    <property type="molecule type" value="Genomic_DNA"/>
</dbReference>
<dbReference type="PANTHER" id="PTHR30576">
    <property type="entry name" value="COLANIC BIOSYNTHESIS UDP-GLUCOSE LIPID CARRIER TRANSFERASE"/>
    <property type="match status" value="1"/>
</dbReference>
<feature type="domain" description="Bacterial sugar transferase" evidence="2">
    <location>
        <begin position="247"/>
        <end position="429"/>
    </location>
</feature>
<proteinExistence type="predicted"/>
<evidence type="ECO:0000313" key="5">
    <source>
        <dbReference type="EMBL" id="CAB4808972.1"/>
    </source>
</evidence>
<dbReference type="EMBL" id="CAESGF010000019">
    <property type="protein sequence ID" value="CAB4364824.1"/>
    <property type="molecule type" value="Genomic_DNA"/>
</dbReference>
<dbReference type="AlphaFoldDB" id="A0A6J6SJV8"/>
<protein>
    <submittedName>
        <fullName evidence="4">Unannotated protein</fullName>
    </submittedName>
</protein>
<evidence type="ECO:0000313" key="8">
    <source>
        <dbReference type="EMBL" id="CAB4971229.1"/>
    </source>
</evidence>
<dbReference type="EMBL" id="CAFAAV010000031">
    <property type="protein sequence ID" value="CAB4808972.1"/>
    <property type="molecule type" value="Genomic_DNA"/>
</dbReference>
<reference evidence="4" key="1">
    <citation type="submission" date="2020-05" db="EMBL/GenBank/DDBJ databases">
        <authorList>
            <person name="Chiriac C."/>
            <person name="Salcher M."/>
            <person name="Ghai R."/>
            <person name="Kavagutti S V."/>
        </authorList>
    </citation>
    <scope>NUCLEOTIDE SEQUENCE</scope>
</reference>
<dbReference type="EMBL" id="CAFBMT010000018">
    <property type="protein sequence ID" value="CAB4946995.1"/>
    <property type="molecule type" value="Genomic_DNA"/>
</dbReference>
<accession>A0A6J6SJV8</accession>
<evidence type="ECO:0000313" key="4">
    <source>
        <dbReference type="EMBL" id="CAB4734837.1"/>
    </source>
</evidence>
<dbReference type="GO" id="GO:0016780">
    <property type="term" value="F:phosphotransferase activity, for other substituted phosphate groups"/>
    <property type="evidence" value="ECO:0007669"/>
    <property type="project" value="TreeGrafter"/>
</dbReference>
<feature type="transmembrane region" description="Helical" evidence="1">
    <location>
        <begin position="34"/>
        <end position="54"/>
    </location>
</feature>
<feature type="transmembrane region" description="Helical" evidence="1">
    <location>
        <begin position="92"/>
        <end position="113"/>
    </location>
</feature>
<keyword evidence="1" id="KW-1133">Transmembrane helix</keyword>
<name>A0A6J6SJV8_9ZZZZ</name>
<gene>
    <name evidence="4" type="ORF">UFOPK2656_02431</name>
    <name evidence="5" type="ORF">UFOPK3099_00602</name>
    <name evidence="6" type="ORF">UFOPK3267_00291</name>
    <name evidence="7" type="ORF">UFOPK3651_02587</name>
    <name evidence="8" type="ORF">UFOPK3931_00132</name>
    <name evidence="3" type="ORF">UFOPK4189_02584</name>
</gene>
<evidence type="ECO:0000313" key="6">
    <source>
        <dbReference type="EMBL" id="CAB4846638.1"/>
    </source>
</evidence>
<organism evidence="4">
    <name type="scientific">freshwater metagenome</name>
    <dbReference type="NCBI Taxonomy" id="449393"/>
    <lineage>
        <taxon>unclassified sequences</taxon>
        <taxon>metagenomes</taxon>
        <taxon>ecological metagenomes</taxon>
    </lineage>
</organism>